<feature type="compositionally biased region" description="Basic and acidic residues" evidence="6">
    <location>
        <begin position="435"/>
        <end position="450"/>
    </location>
</feature>
<keyword evidence="2" id="KW-0597">Phosphoprotein</keyword>
<sequence length="1117" mass="124573">MIAGAISKVFSGVKDSLGKLTSMPLNGDKVFAEETAGSSARQAEERKKSSSSPTRQTTRAVGRYGQGFHRSGNPKIAQRIIPGGVRPLNNLNSSRASVIATHSQQEYSQPRKRPRPDKPQLRYTGEGKGNPRSSPSLEFPEDTDETIAGSNSEPMNGHGLHSPKARRGPRGHAMLSPLPFQPERQIDHHDEGLLAKKSEDVKWVRKRQGGRDIPNSEDPRATKKRAVEDGNRRWINQSPSDPQPTSFVRGPGHAASPPISVSSGRPHKPESAEPENFLRLKAVWRGTLCIRDGPPFERFGIRVKDKGFSVVTASDEYPDLSSVYENIEHAAYLDDDSNQEFRNFVSLKLKNRENGLAGGILMEFRALPDPANPGQKSDLVRFRLWLEHKGVKMEPKNHQFMRKRMEDTKEYQFAKLAPGVTVSPWGDSGLPNRIRSIEPKPQPREVERPRTRSNPIPLDEHDSRVQDLEQLATGTGRLTRKSARATYKKEVVEIPKPKLAPFPPQTWNQTLTFPFETQGPSELLDASSLRTLNHDEFLNDEIINFHLATVKARLAKENPELARKVYIANTYLFSAFSTKTETGQFNYEKVKRWTKNANLFQKDLIFIPINEKYHWFVAVVCNLPAALAAAQAREKKAVMADELVAIEPAQKPKTALKNRPVPAEQCTVAILDSMVGYHTATLKAVKTYLISEAKEKQKVTLDLEDFTGLMPRKLPGQDNFSDCGLFMLHYIEKWLSEPTRIKEKLYERDFGSEEDARKLWSISEVGKKRERMWKLYVKLNEEYEKCLKKEAFDEFPEIVDAPTARDKGLEEEGAGAVAMDRPTSPPRITQDLGVTGVTEAVERPNSPAKRKSDGRDEADRPPKRAKSDSPVVVVEQPRVTAAPGLRPRIASPEIPSGDDVPCVLEVPETQDLDLQRRAKALENSDIPLIAANGLVSPPFPGNPVRGTHNMPEQIEQMGNFSPPSAKRRPATTTTPQPDSIDTPSYVAAASFGDLSIDSSMDYRAESGGVSPTKGDTIMGDARPRKPIEEIEETEDESLGELTYNGGRKKSKSVHELENDRIMDTPSSQDHRENSTPPKHKEQSTPRGGTEHDPICIDSQSSPKRISPRTKAAKALRP</sequence>
<feature type="region of interest" description="Disordered" evidence="6">
    <location>
        <begin position="17"/>
        <end position="88"/>
    </location>
</feature>
<dbReference type="EMBL" id="WIWT01000047">
    <property type="protein sequence ID" value="KAF3208424.1"/>
    <property type="molecule type" value="Genomic_DNA"/>
</dbReference>
<feature type="region of interest" description="Disordered" evidence="6">
    <location>
        <begin position="1001"/>
        <end position="1117"/>
    </location>
</feature>
<evidence type="ECO:0000256" key="4">
    <source>
        <dbReference type="ARBA" id="ARBA00022786"/>
    </source>
</evidence>
<feature type="domain" description="Ubiquitin-like protease family profile" evidence="7">
    <location>
        <begin position="522"/>
        <end position="734"/>
    </location>
</feature>
<evidence type="ECO:0000256" key="1">
    <source>
        <dbReference type="ARBA" id="ARBA00005234"/>
    </source>
</evidence>
<keyword evidence="4" id="KW-0833">Ubl conjugation pathway</keyword>
<dbReference type="InterPro" id="IPR051947">
    <property type="entry name" value="Sentrin-specific_protease"/>
</dbReference>
<dbReference type="PANTHER" id="PTHR46896:SF3">
    <property type="entry name" value="FI06413P-RELATED"/>
    <property type="match status" value="1"/>
</dbReference>
<feature type="compositionally biased region" description="Basic residues" evidence="6">
    <location>
        <begin position="161"/>
        <end position="170"/>
    </location>
</feature>
<evidence type="ECO:0000313" key="8">
    <source>
        <dbReference type="EMBL" id="KAF3208424.1"/>
    </source>
</evidence>
<feature type="compositionally biased region" description="Basic and acidic residues" evidence="6">
    <location>
        <begin position="1052"/>
        <end position="1094"/>
    </location>
</feature>
<feature type="region of interest" description="Disordered" evidence="6">
    <location>
        <begin position="205"/>
        <end position="274"/>
    </location>
</feature>
<feature type="compositionally biased region" description="Polar residues" evidence="6">
    <location>
        <begin position="234"/>
        <end position="246"/>
    </location>
</feature>
<comment type="similarity">
    <text evidence="1">Belongs to the peptidase C48 family.</text>
</comment>
<dbReference type="Proteomes" id="UP000483672">
    <property type="component" value="Unassembled WGS sequence"/>
</dbReference>
<dbReference type="GO" id="GO:0070139">
    <property type="term" value="F:SUMO-specific endopeptidase activity"/>
    <property type="evidence" value="ECO:0007669"/>
    <property type="project" value="TreeGrafter"/>
</dbReference>
<dbReference type="EMBL" id="WIPF01000047">
    <property type="protein sequence ID" value="KAF3220214.1"/>
    <property type="molecule type" value="Genomic_DNA"/>
</dbReference>
<organism evidence="9 10">
    <name type="scientific">Orbilia oligospora</name>
    <name type="common">Nematode-trapping fungus</name>
    <name type="synonym">Arthrobotrys oligospora</name>
    <dbReference type="NCBI Taxonomy" id="2813651"/>
    <lineage>
        <taxon>Eukaryota</taxon>
        <taxon>Fungi</taxon>
        <taxon>Dikarya</taxon>
        <taxon>Ascomycota</taxon>
        <taxon>Pezizomycotina</taxon>
        <taxon>Orbiliomycetes</taxon>
        <taxon>Orbiliales</taxon>
        <taxon>Orbiliaceae</taxon>
        <taxon>Orbilia</taxon>
    </lineage>
</organism>
<dbReference type="PROSITE" id="PS50600">
    <property type="entry name" value="ULP_PROTEASE"/>
    <property type="match status" value="1"/>
</dbReference>
<reference evidence="9 10" key="1">
    <citation type="submission" date="2019-06" db="EMBL/GenBank/DDBJ databases">
        <authorList>
            <person name="Palmer J.M."/>
        </authorList>
    </citation>
    <scope>NUCLEOTIDE SEQUENCE [LARGE SCALE GENOMIC DNA]</scope>
    <source>
        <strain evidence="9 10">TWF191</strain>
        <strain evidence="8">TWF679</strain>
    </source>
</reference>
<feature type="compositionally biased region" description="Polar residues" evidence="6">
    <location>
        <begin position="970"/>
        <end position="982"/>
    </location>
</feature>
<evidence type="ECO:0000313" key="10">
    <source>
        <dbReference type="Proteomes" id="UP000483672"/>
    </source>
</evidence>
<feature type="region of interest" description="Disordered" evidence="6">
    <location>
        <begin position="932"/>
        <end position="986"/>
    </location>
</feature>
<feature type="compositionally biased region" description="Acidic residues" evidence="6">
    <location>
        <begin position="1029"/>
        <end position="1038"/>
    </location>
</feature>
<gene>
    <name evidence="9" type="ORF">TWF191_007529</name>
    <name evidence="8" type="ORF">TWF679_007776</name>
</gene>
<accession>A0A6G1LVP9</accession>
<dbReference type="GO" id="GO:0005737">
    <property type="term" value="C:cytoplasm"/>
    <property type="evidence" value="ECO:0007669"/>
    <property type="project" value="TreeGrafter"/>
</dbReference>
<feature type="compositionally biased region" description="Basic residues" evidence="6">
    <location>
        <begin position="1105"/>
        <end position="1117"/>
    </location>
</feature>
<dbReference type="GO" id="GO:0005634">
    <property type="term" value="C:nucleus"/>
    <property type="evidence" value="ECO:0007669"/>
    <property type="project" value="TreeGrafter"/>
</dbReference>
<dbReference type="AlphaFoldDB" id="A0A6G1LVP9"/>
<dbReference type="InterPro" id="IPR003653">
    <property type="entry name" value="Peptidase_C48_C"/>
</dbReference>
<feature type="region of interest" description="Disordered" evidence="6">
    <location>
        <begin position="100"/>
        <end position="178"/>
    </location>
</feature>
<evidence type="ECO:0000256" key="5">
    <source>
        <dbReference type="ARBA" id="ARBA00022801"/>
    </source>
</evidence>
<dbReference type="InterPro" id="IPR038765">
    <property type="entry name" value="Papain-like_cys_pep_sf"/>
</dbReference>
<dbReference type="GO" id="GO:0006508">
    <property type="term" value="P:proteolysis"/>
    <property type="evidence" value="ECO:0007669"/>
    <property type="project" value="UniProtKB-KW"/>
</dbReference>
<keyword evidence="3" id="KW-0645">Protease</keyword>
<feature type="region of interest" description="Disordered" evidence="6">
    <location>
        <begin position="803"/>
        <end position="872"/>
    </location>
</feature>
<evidence type="ECO:0000256" key="3">
    <source>
        <dbReference type="ARBA" id="ARBA00022670"/>
    </source>
</evidence>
<comment type="caution">
    <text evidence="9">The sequence shown here is derived from an EMBL/GenBank/DDBJ whole genome shotgun (WGS) entry which is preliminary data.</text>
</comment>
<evidence type="ECO:0000256" key="2">
    <source>
        <dbReference type="ARBA" id="ARBA00022553"/>
    </source>
</evidence>
<dbReference type="GO" id="GO:0016926">
    <property type="term" value="P:protein desumoylation"/>
    <property type="evidence" value="ECO:0007669"/>
    <property type="project" value="TreeGrafter"/>
</dbReference>
<evidence type="ECO:0000313" key="9">
    <source>
        <dbReference type="EMBL" id="KAF3220214.1"/>
    </source>
</evidence>
<protein>
    <recommendedName>
        <fullName evidence="7">Ubiquitin-like protease family profile domain-containing protein</fullName>
    </recommendedName>
</protein>
<dbReference type="PANTHER" id="PTHR46896">
    <property type="entry name" value="SENTRIN-SPECIFIC PROTEASE"/>
    <property type="match status" value="1"/>
</dbReference>
<feature type="compositionally biased region" description="Basic and acidic residues" evidence="6">
    <location>
        <begin position="217"/>
        <end position="232"/>
    </location>
</feature>
<dbReference type="SUPFAM" id="SSF54001">
    <property type="entry name" value="Cysteine proteinases"/>
    <property type="match status" value="1"/>
</dbReference>
<dbReference type="OrthoDB" id="442460at2759"/>
<feature type="compositionally biased region" description="Basic and acidic residues" evidence="6">
    <location>
        <begin position="850"/>
        <end position="867"/>
    </location>
</feature>
<proteinExistence type="inferred from homology"/>
<feature type="compositionally biased region" description="Polar residues" evidence="6">
    <location>
        <begin position="50"/>
        <end position="59"/>
    </location>
</feature>
<keyword evidence="5" id="KW-0378">Hydrolase</keyword>
<dbReference type="Gene3D" id="3.40.395.10">
    <property type="entry name" value="Adenoviral Proteinase, Chain A"/>
    <property type="match status" value="1"/>
</dbReference>
<dbReference type="Pfam" id="PF02902">
    <property type="entry name" value="Peptidase_C48"/>
    <property type="match status" value="1"/>
</dbReference>
<name>A0A6G1LVP9_ORBOL</name>
<dbReference type="Proteomes" id="UP000614610">
    <property type="component" value="Unassembled WGS sequence"/>
</dbReference>
<evidence type="ECO:0000259" key="7">
    <source>
        <dbReference type="PROSITE" id="PS50600"/>
    </source>
</evidence>
<feature type="region of interest" description="Disordered" evidence="6">
    <location>
        <begin position="427"/>
        <end position="460"/>
    </location>
</feature>
<evidence type="ECO:0000256" key="6">
    <source>
        <dbReference type="SAM" id="MobiDB-lite"/>
    </source>
</evidence>